<proteinExistence type="predicted"/>
<sequence length="101" mass="11824">MKSAWGWRNGRFPVDRRITWSVSRAIPKRFRLILCGKQVLNQKRRTPAAHDLNKTMQIVTRILRMRKCNQDAGRATLAACVRRASWEQPKPQAAWRVGIRE</sequence>
<dbReference type="WBParaSite" id="ALUE_0001263701-mRNA-1">
    <property type="protein sequence ID" value="ALUE_0001263701-mRNA-1"/>
    <property type="gene ID" value="ALUE_0001263701"/>
</dbReference>
<protein>
    <submittedName>
        <fullName evidence="2">Transposase</fullName>
    </submittedName>
</protein>
<accession>A0A0M3I6G2</accession>
<reference evidence="2" key="1">
    <citation type="submission" date="2017-02" db="UniProtKB">
        <authorList>
            <consortium name="WormBaseParasite"/>
        </authorList>
    </citation>
    <scope>IDENTIFICATION</scope>
</reference>
<organism evidence="1 2">
    <name type="scientific">Ascaris lumbricoides</name>
    <name type="common">Giant roundworm</name>
    <dbReference type="NCBI Taxonomy" id="6252"/>
    <lineage>
        <taxon>Eukaryota</taxon>
        <taxon>Metazoa</taxon>
        <taxon>Ecdysozoa</taxon>
        <taxon>Nematoda</taxon>
        <taxon>Chromadorea</taxon>
        <taxon>Rhabditida</taxon>
        <taxon>Spirurina</taxon>
        <taxon>Ascaridomorpha</taxon>
        <taxon>Ascaridoidea</taxon>
        <taxon>Ascarididae</taxon>
        <taxon>Ascaris</taxon>
    </lineage>
</organism>
<dbReference type="Proteomes" id="UP000036681">
    <property type="component" value="Unplaced"/>
</dbReference>
<evidence type="ECO:0000313" key="2">
    <source>
        <dbReference type="WBParaSite" id="ALUE_0001263701-mRNA-1"/>
    </source>
</evidence>
<dbReference type="AlphaFoldDB" id="A0A0M3I6G2"/>
<evidence type="ECO:0000313" key="1">
    <source>
        <dbReference type="Proteomes" id="UP000036681"/>
    </source>
</evidence>
<name>A0A0M3I6G2_ASCLU</name>
<keyword evidence="1" id="KW-1185">Reference proteome</keyword>